<feature type="compositionally biased region" description="Basic and acidic residues" evidence="1">
    <location>
        <begin position="237"/>
        <end position="254"/>
    </location>
</feature>
<proteinExistence type="predicted"/>
<dbReference type="Proteomes" id="UP000269721">
    <property type="component" value="Unassembled WGS sequence"/>
</dbReference>
<organism evidence="2 3">
    <name type="scientific">Blyttiomyces helicus</name>
    <dbReference type="NCBI Taxonomy" id="388810"/>
    <lineage>
        <taxon>Eukaryota</taxon>
        <taxon>Fungi</taxon>
        <taxon>Fungi incertae sedis</taxon>
        <taxon>Chytridiomycota</taxon>
        <taxon>Chytridiomycota incertae sedis</taxon>
        <taxon>Chytridiomycetes</taxon>
        <taxon>Chytridiomycetes incertae sedis</taxon>
        <taxon>Blyttiomyces</taxon>
    </lineage>
</organism>
<dbReference type="AlphaFoldDB" id="A0A4P9WHY3"/>
<accession>A0A4P9WHY3</accession>
<gene>
    <name evidence="2" type="ORF">BDK51DRAFT_43977</name>
</gene>
<evidence type="ECO:0000256" key="1">
    <source>
        <dbReference type="SAM" id="MobiDB-lite"/>
    </source>
</evidence>
<evidence type="ECO:0000313" key="2">
    <source>
        <dbReference type="EMBL" id="RKO91048.1"/>
    </source>
</evidence>
<keyword evidence="3" id="KW-1185">Reference proteome</keyword>
<evidence type="ECO:0000313" key="3">
    <source>
        <dbReference type="Proteomes" id="UP000269721"/>
    </source>
</evidence>
<protein>
    <submittedName>
        <fullName evidence="2">Uncharacterized protein</fullName>
    </submittedName>
</protein>
<dbReference type="EMBL" id="KZ995255">
    <property type="protein sequence ID" value="RKO91048.1"/>
    <property type="molecule type" value="Genomic_DNA"/>
</dbReference>
<reference evidence="3" key="1">
    <citation type="journal article" date="2018" name="Nat. Microbiol.">
        <title>Leveraging single-cell genomics to expand the fungal tree of life.</title>
        <authorList>
            <person name="Ahrendt S.R."/>
            <person name="Quandt C.A."/>
            <person name="Ciobanu D."/>
            <person name="Clum A."/>
            <person name="Salamov A."/>
            <person name="Andreopoulos B."/>
            <person name="Cheng J.F."/>
            <person name="Woyke T."/>
            <person name="Pelin A."/>
            <person name="Henrissat B."/>
            <person name="Reynolds N.K."/>
            <person name="Benny G.L."/>
            <person name="Smith M.E."/>
            <person name="James T.Y."/>
            <person name="Grigoriev I.V."/>
        </authorList>
    </citation>
    <scope>NUCLEOTIDE SEQUENCE [LARGE SCALE GENOMIC DNA]</scope>
</reference>
<sequence length="290" mass="30749">MLTISAIGGTIEPSELEGNGVVLGGDFPIPVRQTGGRDPLTRCMILGKPVQEPVILYRVERAGDDHGEDLAREAPFEGGESRGRHVGRSDATMDGAIHVPRAAEFLGRARQLTEKDARSVTPEPVPLQEAERAPKRVIKQDRSDTVVLGADEVGGHRRAQESVIGLVRALVITGAIPNRAAFGAGFERCARCGRRGATGAVHCAGSNAGRRGCGGRDVEAKDGRRRKVVLRGMNKGGMREPKDDGEGEVRRDGDPSNLLHQNLSGFPASGLQQTHVAAIKKAATDRGAAL</sequence>
<name>A0A4P9WHY3_9FUNG</name>
<feature type="region of interest" description="Disordered" evidence="1">
    <location>
        <begin position="233"/>
        <end position="256"/>
    </location>
</feature>